<gene>
    <name evidence="1" type="ORF">GSBLH_T00004132001</name>
</gene>
<organism evidence="1">
    <name type="scientific">Blastocystis hominis</name>
    <dbReference type="NCBI Taxonomy" id="12968"/>
    <lineage>
        <taxon>Eukaryota</taxon>
        <taxon>Sar</taxon>
        <taxon>Stramenopiles</taxon>
        <taxon>Bigyra</taxon>
        <taxon>Opalozoa</taxon>
        <taxon>Opalinata</taxon>
        <taxon>Blastocystidae</taxon>
        <taxon>Blastocystis</taxon>
    </lineage>
</organism>
<dbReference type="AlphaFoldDB" id="D8M8K3"/>
<dbReference type="InParanoid" id="D8M8K3"/>
<dbReference type="RefSeq" id="XP_012898440.1">
    <property type="nucleotide sequence ID" value="XM_013042986.1"/>
</dbReference>
<accession>D8M8K3</accession>
<name>D8M8K3_BLAHO</name>
<dbReference type="GeneID" id="24921176"/>
<dbReference type="Proteomes" id="UP000008312">
    <property type="component" value="Unassembled WGS sequence"/>
</dbReference>
<evidence type="ECO:0000313" key="2">
    <source>
        <dbReference type="Proteomes" id="UP000008312"/>
    </source>
</evidence>
<evidence type="ECO:0000313" key="1">
    <source>
        <dbReference type="EMBL" id="CBK24392.2"/>
    </source>
</evidence>
<sequence>MQSSSFALLRCIRPPVLFSPQEPLPIPRYPLDVIADKAFRDCCIVLQLLDCLLAVSRQPTVPAKIPRKLLFSRALPTHRKIAGKLIEQPSLLARRIDGIRDYFRTSEGVLPLLCANFRLLLRFLLSGVSLYRQVSPFLSSSPPASLSPSPTLKAAETPGIPAGQAVSLSDGEFDSAAFLADGACRVEAIPAEIASTVGPVRRVGAVKIAVIRLLGEAIGSGFFPVIGCVVGSNLNRIAMVWREEEGFDV</sequence>
<reference evidence="1" key="1">
    <citation type="submission" date="2010-02" db="EMBL/GenBank/DDBJ databases">
        <title>Sequencing and annotation of the Blastocystis hominis genome.</title>
        <authorList>
            <person name="Wincker P."/>
        </authorList>
    </citation>
    <scope>NUCLEOTIDE SEQUENCE</scope>
    <source>
        <strain evidence="1">Singapore isolate B</strain>
    </source>
</reference>
<protein>
    <submittedName>
        <fullName evidence="1">Uncharacterized protein</fullName>
    </submittedName>
</protein>
<proteinExistence type="predicted"/>
<keyword evidence="2" id="KW-1185">Reference proteome</keyword>
<dbReference type="EMBL" id="FN668683">
    <property type="protein sequence ID" value="CBK24392.2"/>
    <property type="molecule type" value="Genomic_DNA"/>
</dbReference>